<gene>
    <name evidence="3" type="ORF">C9J12_02385</name>
</gene>
<evidence type="ECO:0000313" key="3">
    <source>
        <dbReference type="EMBL" id="PSU50842.1"/>
    </source>
</evidence>
<dbReference type="Pfam" id="PF07931">
    <property type="entry name" value="CPT"/>
    <property type="match status" value="1"/>
</dbReference>
<dbReference type="PIRSF" id="PIRSF007531">
    <property type="entry name" value="CPT"/>
    <property type="match status" value="1"/>
</dbReference>
<keyword evidence="3" id="KW-0808">Transferase</keyword>
<feature type="binding site" evidence="2">
    <location>
        <begin position="21"/>
        <end position="28"/>
    </location>
    <ligand>
        <name>ATP</name>
        <dbReference type="ChEBI" id="CHEBI:30616"/>
    </ligand>
</feature>
<protein>
    <submittedName>
        <fullName evidence="3">Chloramphenicol phosphotransferase</fullName>
    </submittedName>
</protein>
<accession>A0A2T3JP60</accession>
<organism evidence="3 4">
    <name type="scientific">Photobacterium frigidiphilum</name>
    <dbReference type="NCBI Taxonomy" id="264736"/>
    <lineage>
        <taxon>Bacteria</taxon>
        <taxon>Pseudomonadati</taxon>
        <taxon>Pseudomonadota</taxon>
        <taxon>Gammaproteobacteria</taxon>
        <taxon>Vibrionales</taxon>
        <taxon>Vibrionaceae</taxon>
        <taxon>Photobacterium</taxon>
    </lineage>
</organism>
<evidence type="ECO:0000313" key="4">
    <source>
        <dbReference type="Proteomes" id="UP000240987"/>
    </source>
</evidence>
<reference evidence="3 4" key="1">
    <citation type="submission" date="2018-01" db="EMBL/GenBank/DDBJ databases">
        <title>Whole genome sequencing of Histamine producing bacteria.</title>
        <authorList>
            <person name="Butler K."/>
        </authorList>
    </citation>
    <scope>NUCLEOTIDE SEQUENCE [LARGE SCALE GENOMIC DNA]</scope>
    <source>
        <strain evidence="3 4">JCM 12947</strain>
    </source>
</reference>
<comment type="caution">
    <text evidence="3">The sequence shown here is derived from an EMBL/GenBank/DDBJ whole genome shotgun (WGS) entry which is preliminary data.</text>
</comment>
<keyword evidence="4" id="KW-1185">Reference proteome</keyword>
<evidence type="ECO:0000256" key="1">
    <source>
        <dbReference type="PIRSR" id="PIRSR007531-1"/>
    </source>
</evidence>
<evidence type="ECO:0000256" key="2">
    <source>
        <dbReference type="PIRSR" id="PIRSR007531-2"/>
    </source>
</evidence>
<dbReference type="Gene3D" id="3.40.50.300">
    <property type="entry name" value="P-loop containing nucleotide triphosphate hydrolases"/>
    <property type="match status" value="1"/>
</dbReference>
<dbReference type="SUPFAM" id="SSF52540">
    <property type="entry name" value="P-loop containing nucleoside triphosphate hydrolases"/>
    <property type="match status" value="1"/>
</dbReference>
<sequence>MGKLNLFNKWKTMANIIFLHGTTSSGKSTLSQVIQKQSETPFWHFASDQFVEAGMLPKRVNDGGDFDWSKNRPLFFDAFHGCIKAVADAGNNIILDHIIESKEWFHYLQELLSNHDVFFVGIHCPIEVLREREINRGDGSIGNRYLGESEYHLKHVHTYSAYDYEIDTSSQPTEHSAEMVLSAWEQRGQSAFFSVLEK</sequence>
<proteinExistence type="predicted"/>
<dbReference type="InterPro" id="IPR027417">
    <property type="entry name" value="P-loop_NTPase"/>
</dbReference>
<feature type="active site" evidence="1">
    <location>
        <position position="48"/>
    </location>
</feature>
<dbReference type="OrthoDB" id="9811101at2"/>
<dbReference type="GO" id="GO:0016740">
    <property type="term" value="F:transferase activity"/>
    <property type="evidence" value="ECO:0007669"/>
    <property type="project" value="UniProtKB-KW"/>
</dbReference>
<dbReference type="AlphaFoldDB" id="A0A2T3JP60"/>
<dbReference type="Proteomes" id="UP000240987">
    <property type="component" value="Unassembled WGS sequence"/>
</dbReference>
<dbReference type="GO" id="GO:0005524">
    <property type="term" value="F:ATP binding"/>
    <property type="evidence" value="ECO:0007669"/>
    <property type="project" value="InterPro"/>
</dbReference>
<name>A0A2T3JP60_9GAMM</name>
<dbReference type="InterPro" id="IPR012853">
    <property type="entry name" value="CPT"/>
</dbReference>
<dbReference type="EMBL" id="PYMJ01000002">
    <property type="protein sequence ID" value="PSU50842.1"/>
    <property type="molecule type" value="Genomic_DNA"/>
</dbReference>